<evidence type="ECO:0000313" key="1">
    <source>
        <dbReference type="EMBL" id="PMD41063.1"/>
    </source>
</evidence>
<reference evidence="1 2" key="1">
    <citation type="submission" date="2016-04" db="EMBL/GenBank/DDBJ databases">
        <title>A degradative enzymes factory behind the ericoid mycorrhizal symbiosis.</title>
        <authorList>
            <consortium name="DOE Joint Genome Institute"/>
            <person name="Martino E."/>
            <person name="Morin E."/>
            <person name="Grelet G."/>
            <person name="Kuo A."/>
            <person name="Kohler A."/>
            <person name="Daghino S."/>
            <person name="Barry K."/>
            <person name="Choi C."/>
            <person name="Cichocki N."/>
            <person name="Clum A."/>
            <person name="Copeland A."/>
            <person name="Hainaut M."/>
            <person name="Haridas S."/>
            <person name="Labutti K."/>
            <person name="Lindquist E."/>
            <person name="Lipzen A."/>
            <person name="Khouja H.-R."/>
            <person name="Murat C."/>
            <person name="Ohm R."/>
            <person name="Olson A."/>
            <person name="Spatafora J."/>
            <person name="Veneault-Fourrey C."/>
            <person name="Henrissat B."/>
            <person name="Grigoriev I."/>
            <person name="Martin F."/>
            <person name="Perotto S."/>
        </authorList>
    </citation>
    <scope>NUCLEOTIDE SEQUENCE [LARGE SCALE GENOMIC DNA]</scope>
    <source>
        <strain evidence="1 2">F</strain>
    </source>
</reference>
<accession>A0A2J6RRE0</accession>
<organism evidence="1 2">
    <name type="scientific">Hyaloscypha variabilis (strain UAMH 11265 / GT02V1 / F)</name>
    <name type="common">Meliniomyces variabilis</name>
    <dbReference type="NCBI Taxonomy" id="1149755"/>
    <lineage>
        <taxon>Eukaryota</taxon>
        <taxon>Fungi</taxon>
        <taxon>Dikarya</taxon>
        <taxon>Ascomycota</taxon>
        <taxon>Pezizomycotina</taxon>
        <taxon>Leotiomycetes</taxon>
        <taxon>Helotiales</taxon>
        <taxon>Hyaloscyphaceae</taxon>
        <taxon>Hyaloscypha</taxon>
        <taxon>Hyaloscypha variabilis</taxon>
    </lineage>
</organism>
<keyword evidence="2" id="KW-1185">Reference proteome</keyword>
<sequence length="470" mass="50108">MSGSSLIWATYAAGIATLGGISSSTLGKNQRFSIALQNDFAIPVVPYVNQLYQNFEVYRFASVVPEANIAVLTPTGQTYDQAYALYLDNIAFQAPNDPKIEAELNATAAQLTTLRSTIDNLLSTAENDYLNFVINGQDPLTGDSMSFAQYAAVFYPDLQDDINEIAKIEADREELINESIGVAELALVNNWRNALNQGESTNVSYPNYNMGVLQASSEVVIGVSGGTITANGKPTSYDAGFSIGGDFNTVAGHWIETFPSSYPASSTAYDSGKSTYSIQNFTTEQSNWSDFGYSTATASTGSNGWIFWSTQSTETATATITQVSISEKDFGSGFTVSAWGVGTFPVQYGSWYLGNPTINWPNLVTGATPSITENVKQQIESVVIGYGVEIEFTLTDTAYTAFTGAISSAKSAGGSISVFGSLYGKSGSSSTSTYNPWSNIQTIGSSNTVILRAQNAKVPQVLGTIITTLP</sequence>
<dbReference type="EMBL" id="KZ613945">
    <property type="protein sequence ID" value="PMD41063.1"/>
    <property type="molecule type" value="Genomic_DNA"/>
</dbReference>
<evidence type="ECO:0000313" key="2">
    <source>
        <dbReference type="Proteomes" id="UP000235786"/>
    </source>
</evidence>
<dbReference type="Proteomes" id="UP000235786">
    <property type="component" value="Unassembled WGS sequence"/>
</dbReference>
<protein>
    <submittedName>
        <fullName evidence="1">Uncharacterized protein</fullName>
    </submittedName>
</protein>
<dbReference type="AlphaFoldDB" id="A0A2J6RRE0"/>
<gene>
    <name evidence="1" type="ORF">L207DRAFT_529343</name>
</gene>
<proteinExistence type="predicted"/>
<name>A0A2J6RRE0_HYAVF</name>